<reference evidence="2" key="1">
    <citation type="journal article" date="2014" name="Int. J. Syst. Evol. Microbiol.">
        <title>Complete genome sequence of Corynebacterium casei LMG S-19264T (=DSM 44701T), isolated from a smear-ripened cheese.</title>
        <authorList>
            <consortium name="US DOE Joint Genome Institute (JGI-PGF)"/>
            <person name="Walter F."/>
            <person name="Albersmeier A."/>
            <person name="Kalinowski J."/>
            <person name="Ruckert C."/>
        </authorList>
    </citation>
    <scope>NUCLEOTIDE SEQUENCE</scope>
    <source>
        <strain evidence="2">CGMCC 1.15794</strain>
    </source>
</reference>
<feature type="transmembrane region" description="Helical" evidence="1">
    <location>
        <begin position="95"/>
        <end position="115"/>
    </location>
</feature>
<dbReference type="Proteomes" id="UP000657592">
    <property type="component" value="Unassembled WGS sequence"/>
</dbReference>
<reference evidence="2" key="2">
    <citation type="submission" date="2020-09" db="EMBL/GenBank/DDBJ databases">
        <authorList>
            <person name="Sun Q."/>
            <person name="Zhou Y."/>
        </authorList>
    </citation>
    <scope>NUCLEOTIDE SEQUENCE</scope>
    <source>
        <strain evidence="2">CGMCC 1.15794</strain>
    </source>
</reference>
<comment type="caution">
    <text evidence="2">The sequence shown here is derived from an EMBL/GenBank/DDBJ whole genome shotgun (WGS) entry which is preliminary data.</text>
</comment>
<keyword evidence="1" id="KW-0812">Transmembrane</keyword>
<evidence type="ECO:0000313" key="3">
    <source>
        <dbReference type="Proteomes" id="UP000657592"/>
    </source>
</evidence>
<evidence type="ECO:0008006" key="4">
    <source>
        <dbReference type="Google" id="ProtNLM"/>
    </source>
</evidence>
<dbReference type="AlphaFoldDB" id="A0A917ICP3"/>
<protein>
    <recommendedName>
        <fullName evidence="4">MFS transporter permease</fullName>
    </recommendedName>
</protein>
<name>A0A917ICP3_9MICO</name>
<organism evidence="2 3">
    <name type="scientific">Microbacterium album</name>
    <dbReference type="NCBI Taxonomy" id="2053191"/>
    <lineage>
        <taxon>Bacteria</taxon>
        <taxon>Bacillati</taxon>
        <taxon>Actinomycetota</taxon>
        <taxon>Actinomycetes</taxon>
        <taxon>Micrococcales</taxon>
        <taxon>Microbacteriaceae</taxon>
        <taxon>Microbacterium</taxon>
    </lineage>
</organism>
<accession>A0A917ICP3</accession>
<proteinExistence type="predicted"/>
<keyword evidence="1" id="KW-1133">Transmembrane helix</keyword>
<feature type="transmembrane region" description="Helical" evidence="1">
    <location>
        <begin position="12"/>
        <end position="29"/>
    </location>
</feature>
<sequence length="169" mass="18712">MALRRIFSRWLWPAAAVLPLWLLLGWAVFGASGWAFLWVLFIAMPSVALTQVVLTLLVRARPSFRQTRAVSWIDVAGFGVWHALTIAVGLFSARWFGLLLTLAIAAAIALFWIQLWQLWREAASRVGRVSFAEAEGILRGEQSGFPGARTRQGTGTPVIVVEEGQQPRA</sequence>
<feature type="transmembrane region" description="Helical" evidence="1">
    <location>
        <begin position="69"/>
        <end position="89"/>
    </location>
</feature>
<dbReference type="RefSeq" id="WP_188755222.1">
    <property type="nucleotide sequence ID" value="NZ_BMJY01000003.1"/>
</dbReference>
<keyword evidence="3" id="KW-1185">Reference proteome</keyword>
<evidence type="ECO:0000256" key="1">
    <source>
        <dbReference type="SAM" id="Phobius"/>
    </source>
</evidence>
<keyword evidence="1" id="KW-0472">Membrane</keyword>
<feature type="transmembrane region" description="Helical" evidence="1">
    <location>
        <begin position="35"/>
        <end position="57"/>
    </location>
</feature>
<gene>
    <name evidence="2" type="ORF">GCM10010921_10660</name>
</gene>
<evidence type="ECO:0000313" key="2">
    <source>
        <dbReference type="EMBL" id="GGH39449.1"/>
    </source>
</evidence>
<dbReference type="EMBL" id="BMJY01000003">
    <property type="protein sequence ID" value="GGH39449.1"/>
    <property type="molecule type" value="Genomic_DNA"/>
</dbReference>